<dbReference type="Proteomes" id="UP000185663">
    <property type="component" value="Chromosome I"/>
</dbReference>
<dbReference type="Pfam" id="PF07228">
    <property type="entry name" value="SpoIIE"/>
    <property type="match status" value="1"/>
</dbReference>
<dbReference type="EMBL" id="LT629776">
    <property type="protein sequence ID" value="SDS63243.1"/>
    <property type="molecule type" value="Genomic_DNA"/>
</dbReference>
<dbReference type="InterPro" id="IPR001789">
    <property type="entry name" value="Sig_transdc_resp-reg_receiver"/>
</dbReference>
<dbReference type="SMART" id="SM00448">
    <property type="entry name" value="REC"/>
    <property type="match status" value="1"/>
</dbReference>
<protein>
    <submittedName>
        <fullName evidence="4">Response regulator receiver domain-containing protein</fullName>
    </submittedName>
</protein>
<reference evidence="4 5" key="1">
    <citation type="submission" date="2016-10" db="EMBL/GenBank/DDBJ databases">
        <authorList>
            <person name="de Groot N.N."/>
        </authorList>
    </citation>
    <scope>NUCLEOTIDE SEQUENCE [LARGE SCALE GENOMIC DNA]</scope>
    <source>
        <strain evidence="4 5">DSM 22126</strain>
    </source>
</reference>
<dbReference type="OrthoDB" id="5181538at2"/>
<evidence type="ECO:0000313" key="5">
    <source>
        <dbReference type="Proteomes" id="UP000185663"/>
    </source>
</evidence>
<dbReference type="SMART" id="SM00331">
    <property type="entry name" value="PP2C_SIG"/>
    <property type="match status" value="1"/>
</dbReference>
<dbReference type="Pfam" id="PF00072">
    <property type="entry name" value="Response_reg"/>
    <property type="match status" value="1"/>
</dbReference>
<keyword evidence="5" id="KW-1185">Reference proteome</keyword>
<dbReference type="PROSITE" id="PS50110">
    <property type="entry name" value="RESPONSE_REGULATORY"/>
    <property type="match status" value="1"/>
</dbReference>
<organism evidence="4 5">
    <name type="scientific">Paraoerskovia marina</name>
    <dbReference type="NCBI Taxonomy" id="545619"/>
    <lineage>
        <taxon>Bacteria</taxon>
        <taxon>Bacillati</taxon>
        <taxon>Actinomycetota</taxon>
        <taxon>Actinomycetes</taxon>
        <taxon>Micrococcales</taxon>
        <taxon>Cellulomonadaceae</taxon>
        <taxon>Paraoerskovia</taxon>
    </lineage>
</organism>
<keyword evidence="2" id="KW-0597">Phosphoprotein</keyword>
<name>A0A1H1TSJ2_9CELL</name>
<dbReference type="PANTHER" id="PTHR43156">
    <property type="entry name" value="STAGE II SPORULATION PROTEIN E-RELATED"/>
    <property type="match status" value="1"/>
</dbReference>
<evidence type="ECO:0000259" key="3">
    <source>
        <dbReference type="PROSITE" id="PS50110"/>
    </source>
</evidence>
<dbReference type="InterPro" id="IPR001932">
    <property type="entry name" value="PPM-type_phosphatase-like_dom"/>
</dbReference>
<evidence type="ECO:0000256" key="2">
    <source>
        <dbReference type="PROSITE-ProRule" id="PRU00169"/>
    </source>
</evidence>
<evidence type="ECO:0000313" key="4">
    <source>
        <dbReference type="EMBL" id="SDS63243.1"/>
    </source>
</evidence>
<dbReference type="GO" id="GO:0016791">
    <property type="term" value="F:phosphatase activity"/>
    <property type="evidence" value="ECO:0007669"/>
    <property type="project" value="TreeGrafter"/>
</dbReference>
<dbReference type="AlphaFoldDB" id="A0A1H1TSJ2"/>
<dbReference type="Gene3D" id="3.60.40.10">
    <property type="entry name" value="PPM-type phosphatase domain"/>
    <property type="match status" value="1"/>
</dbReference>
<dbReference type="InterPro" id="IPR011006">
    <property type="entry name" value="CheY-like_superfamily"/>
</dbReference>
<dbReference type="InterPro" id="IPR052016">
    <property type="entry name" value="Bact_Sigma-Reg"/>
</dbReference>
<dbReference type="Gene3D" id="3.40.50.2300">
    <property type="match status" value="1"/>
</dbReference>
<accession>A0A1H1TSJ2</accession>
<feature type="modified residue" description="4-aspartylphosphate" evidence="2">
    <location>
        <position position="74"/>
    </location>
</feature>
<dbReference type="eggNOG" id="COG0745">
    <property type="taxonomic scope" value="Bacteria"/>
</dbReference>
<gene>
    <name evidence="4" type="ORF">SAMN04489860_1990</name>
</gene>
<dbReference type="GO" id="GO:0000160">
    <property type="term" value="P:phosphorelay signal transduction system"/>
    <property type="evidence" value="ECO:0007669"/>
    <property type="project" value="InterPro"/>
</dbReference>
<dbReference type="PANTHER" id="PTHR43156:SF2">
    <property type="entry name" value="STAGE II SPORULATION PROTEIN E"/>
    <property type="match status" value="1"/>
</dbReference>
<dbReference type="SUPFAM" id="SSF52172">
    <property type="entry name" value="CheY-like"/>
    <property type="match status" value="1"/>
</dbReference>
<proteinExistence type="predicted"/>
<dbReference type="RefSeq" id="WP_083372407.1">
    <property type="nucleotide sequence ID" value="NZ_LT629776.1"/>
</dbReference>
<dbReference type="STRING" id="545619.SAMN04489860_1990"/>
<sequence length="429" mass="44774">MVIDTTGEGSGGSALVGAEDELVVLLVEDDDGDAFLVTEHLADAALTVVVRRATTLDDAISTLGDRAVDCVLLDLGLPDAVGLDAVTRLRALPCAPALVVLTGLSGTDEGVRAVAAGADDYLVKGEVEPDLLGRSVRYAVQRRRSEAQQRAIYRSQIREAETMRLERALLPTPLVDDDDLAVLVGYIPGGNGLLGGDFYDAVELGDGRVVCLIGDVAGHGPDEAALGATLRTAWRTLVVSGTAPADVIGHVEHILTLERDRPEIFSTLCQVVVAPDRRSADLYLAGHLAPLLISEGRIAPVPSTARGRAMGVPSTGGWQALTIPLAAPWSLLLYTDGLVEATLAGVEVQGLDGPRPRRARLGLDGLASTVERVLADGQSNVVERTLRAVRDVHGGPLDDDAAALLVGWAGPGEAGERASTTAEDAGWGR</sequence>
<dbReference type="eggNOG" id="COG2208">
    <property type="taxonomic scope" value="Bacteria"/>
</dbReference>
<dbReference type="InterPro" id="IPR036457">
    <property type="entry name" value="PPM-type-like_dom_sf"/>
</dbReference>
<keyword evidence="1" id="KW-0378">Hydrolase</keyword>
<dbReference type="CDD" id="cd00156">
    <property type="entry name" value="REC"/>
    <property type="match status" value="1"/>
</dbReference>
<feature type="domain" description="Response regulatory" evidence="3">
    <location>
        <begin position="23"/>
        <end position="139"/>
    </location>
</feature>
<evidence type="ECO:0000256" key="1">
    <source>
        <dbReference type="ARBA" id="ARBA00022801"/>
    </source>
</evidence>